<reference evidence="2 3" key="1">
    <citation type="submission" date="2018-01" db="EMBL/GenBank/DDBJ databases">
        <title>The draft genome of Hanstruepera neustonica JCM19743.</title>
        <authorList>
            <person name="He R.-H."/>
            <person name="Du Z.-J."/>
        </authorList>
    </citation>
    <scope>NUCLEOTIDE SEQUENCE [LARGE SCALE GENOMIC DNA]</scope>
    <source>
        <strain evidence="2 3">JCM19743</strain>
    </source>
</reference>
<evidence type="ECO:0008006" key="4">
    <source>
        <dbReference type="Google" id="ProtNLM"/>
    </source>
</evidence>
<name>A0A2K1DZC8_9FLAO</name>
<dbReference type="Proteomes" id="UP000236641">
    <property type="component" value="Unassembled WGS sequence"/>
</dbReference>
<organism evidence="2 3">
    <name type="scientific">Hanstruepera neustonica</name>
    <dbReference type="NCBI Taxonomy" id="1445657"/>
    <lineage>
        <taxon>Bacteria</taxon>
        <taxon>Pseudomonadati</taxon>
        <taxon>Bacteroidota</taxon>
        <taxon>Flavobacteriia</taxon>
        <taxon>Flavobacteriales</taxon>
        <taxon>Flavobacteriaceae</taxon>
        <taxon>Hanstruepera</taxon>
    </lineage>
</organism>
<accession>A0A2K1DZC8</accession>
<feature type="chain" id="PRO_5014408441" description="DUF3078 domain-containing protein" evidence="1">
    <location>
        <begin position="19"/>
        <end position="322"/>
    </location>
</feature>
<dbReference type="InterPro" id="IPR021428">
    <property type="entry name" value="DUF3078"/>
</dbReference>
<evidence type="ECO:0000256" key="1">
    <source>
        <dbReference type="SAM" id="SignalP"/>
    </source>
</evidence>
<evidence type="ECO:0000313" key="2">
    <source>
        <dbReference type="EMBL" id="PNQ73387.1"/>
    </source>
</evidence>
<proteinExistence type="predicted"/>
<dbReference type="AlphaFoldDB" id="A0A2K1DZC8"/>
<dbReference type="RefSeq" id="WP_103051910.1">
    <property type="nucleotide sequence ID" value="NZ_POWF01000003.1"/>
</dbReference>
<keyword evidence="3" id="KW-1185">Reference proteome</keyword>
<dbReference type="EMBL" id="POWF01000003">
    <property type="protein sequence ID" value="PNQ73387.1"/>
    <property type="molecule type" value="Genomic_DNA"/>
</dbReference>
<protein>
    <recommendedName>
        <fullName evidence="4">DUF3078 domain-containing protein</fullName>
    </recommendedName>
</protein>
<sequence length="322" mass="36832">MKKVFVVLVLVYSQYVLAQPNTLFFKKETNIDEPIWTQTNRAGVDINEVAFVNWNSGGTNSISALFAYTSILKYEFRHFVWDNNFSARYGINGQQDQELRKTDDVFEVRSNLGYQKNKLTNWYYSARFSFKSQFSNGYSYPNTSNPISRFMAPGYLFLGGGAEYGKNIEKLSTYFSPLTLKTTFVLDEDLSNAGSFGVMPAEYDSEGNIIKQGERVRKELGMLLTSAYETTLFENVSIKNFVSFYTDYINDFGNIDVDWEVIFDFKVNSYIKATLGSHLKYDNDVKMLVEVQNPETAETEFVEEGASVQWKQMLGVGVVVDF</sequence>
<dbReference type="Pfam" id="PF11276">
    <property type="entry name" value="DUF3078"/>
    <property type="match status" value="1"/>
</dbReference>
<feature type="signal peptide" evidence="1">
    <location>
        <begin position="1"/>
        <end position="18"/>
    </location>
</feature>
<keyword evidence="1" id="KW-0732">Signal</keyword>
<dbReference type="OrthoDB" id="1495718at2"/>
<gene>
    <name evidence="2" type="ORF">C1T31_07680</name>
</gene>
<comment type="caution">
    <text evidence="2">The sequence shown here is derived from an EMBL/GenBank/DDBJ whole genome shotgun (WGS) entry which is preliminary data.</text>
</comment>
<evidence type="ECO:0000313" key="3">
    <source>
        <dbReference type="Proteomes" id="UP000236641"/>
    </source>
</evidence>